<accession>A0A8S5RQ59</accession>
<evidence type="ECO:0000313" key="1">
    <source>
        <dbReference type="EMBL" id="DAE33430.1"/>
    </source>
</evidence>
<organism evidence="1">
    <name type="scientific">virus sp. ctQ5V6</name>
    <dbReference type="NCBI Taxonomy" id="2825815"/>
    <lineage>
        <taxon>Viruses</taxon>
    </lineage>
</organism>
<sequence>MVYIRLRYLHPYFLYHKNHEHFYTQLFLTQ</sequence>
<proteinExistence type="predicted"/>
<reference evidence="1" key="1">
    <citation type="journal article" date="2021" name="Proc. Natl. Acad. Sci. U.S.A.">
        <title>A Catalog of Tens of Thousands of Viruses from Human Metagenomes Reveals Hidden Associations with Chronic Diseases.</title>
        <authorList>
            <person name="Tisza M.J."/>
            <person name="Buck C.B."/>
        </authorList>
    </citation>
    <scope>NUCLEOTIDE SEQUENCE</scope>
    <source>
        <strain evidence="1">CtQ5V6</strain>
    </source>
</reference>
<protein>
    <submittedName>
        <fullName evidence="1">Uncharacterized protein</fullName>
    </submittedName>
</protein>
<name>A0A8S5RQ59_9VIRU</name>
<dbReference type="EMBL" id="BK059134">
    <property type="protein sequence ID" value="DAE33430.1"/>
    <property type="molecule type" value="Genomic_DNA"/>
</dbReference>